<dbReference type="STRING" id="69332.A0A388K7P4"/>
<protein>
    <recommendedName>
        <fullName evidence="2">Water stress and hypersensitive response domain-containing protein</fullName>
    </recommendedName>
</protein>
<dbReference type="Gene3D" id="2.60.40.1820">
    <property type="match status" value="2"/>
</dbReference>
<evidence type="ECO:0000259" key="2">
    <source>
        <dbReference type="SMART" id="SM00769"/>
    </source>
</evidence>
<dbReference type="PANTHER" id="PTHR31459:SF2">
    <property type="entry name" value="OS03G0843300 PROTEIN"/>
    <property type="match status" value="1"/>
</dbReference>
<reference evidence="3 4" key="1">
    <citation type="journal article" date="2018" name="Cell">
        <title>The Chara Genome: Secondary Complexity and Implications for Plant Terrestrialization.</title>
        <authorList>
            <person name="Nishiyama T."/>
            <person name="Sakayama H."/>
            <person name="Vries J.D."/>
            <person name="Buschmann H."/>
            <person name="Saint-Marcoux D."/>
            <person name="Ullrich K.K."/>
            <person name="Haas F.B."/>
            <person name="Vanderstraeten L."/>
            <person name="Becker D."/>
            <person name="Lang D."/>
            <person name="Vosolsobe S."/>
            <person name="Rombauts S."/>
            <person name="Wilhelmsson P.K.I."/>
            <person name="Janitza P."/>
            <person name="Kern R."/>
            <person name="Heyl A."/>
            <person name="Rumpler F."/>
            <person name="Villalobos L.I.A.C."/>
            <person name="Clay J.M."/>
            <person name="Skokan R."/>
            <person name="Toyoda A."/>
            <person name="Suzuki Y."/>
            <person name="Kagoshima H."/>
            <person name="Schijlen E."/>
            <person name="Tajeshwar N."/>
            <person name="Catarino B."/>
            <person name="Hetherington A.J."/>
            <person name="Saltykova A."/>
            <person name="Bonnot C."/>
            <person name="Breuninger H."/>
            <person name="Symeonidi A."/>
            <person name="Radhakrishnan G.V."/>
            <person name="Van Nieuwerburgh F."/>
            <person name="Deforce D."/>
            <person name="Chang C."/>
            <person name="Karol K.G."/>
            <person name="Hedrich R."/>
            <person name="Ulvskov P."/>
            <person name="Glockner G."/>
            <person name="Delwiche C.F."/>
            <person name="Petrasek J."/>
            <person name="Van de Peer Y."/>
            <person name="Friml J."/>
            <person name="Beilby M."/>
            <person name="Dolan L."/>
            <person name="Kohara Y."/>
            <person name="Sugano S."/>
            <person name="Fujiyama A."/>
            <person name="Delaux P.-M."/>
            <person name="Quint M."/>
            <person name="TheiBen G."/>
            <person name="Hagemann M."/>
            <person name="Harholt J."/>
            <person name="Dunand C."/>
            <person name="Zachgo S."/>
            <person name="Langdale J."/>
            <person name="Maumus F."/>
            <person name="Straeten D.V.D."/>
            <person name="Gould S.B."/>
            <person name="Rensing S.A."/>
        </authorList>
    </citation>
    <scope>NUCLEOTIDE SEQUENCE [LARGE SCALE GENOMIC DNA]</scope>
    <source>
        <strain evidence="3 4">S276</strain>
    </source>
</reference>
<dbReference type="PANTHER" id="PTHR31459">
    <property type="match status" value="1"/>
</dbReference>
<accession>A0A388K7P4</accession>
<dbReference type="Proteomes" id="UP000265515">
    <property type="component" value="Unassembled WGS sequence"/>
</dbReference>
<comment type="caution">
    <text evidence="3">The sequence shown here is derived from an EMBL/GenBank/DDBJ whole genome shotgun (WGS) entry which is preliminary data.</text>
</comment>
<dbReference type="EMBL" id="BFEA01000069">
    <property type="protein sequence ID" value="GBG66074.1"/>
    <property type="molecule type" value="Genomic_DNA"/>
</dbReference>
<dbReference type="SUPFAM" id="SSF117070">
    <property type="entry name" value="LEA14-like"/>
    <property type="match status" value="2"/>
</dbReference>
<comment type="similarity">
    <text evidence="1">Belongs to the LEA type 2 family.</text>
</comment>
<name>A0A388K7P4_CHABU</name>
<evidence type="ECO:0000313" key="3">
    <source>
        <dbReference type="EMBL" id="GBG66074.1"/>
    </source>
</evidence>
<dbReference type="GO" id="GO:0005829">
    <property type="term" value="C:cytosol"/>
    <property type="evidence" value="ECO:0007669"/>
    <property type="project" value="TreeGrafter"/>
</dbReference>
<feature type="domain" description="Water stress and hypersensitive response" evidence="2">
    <location>
        <begin position="73"/>
        <end position="190"/>
    </location>
</feature>
<evidence type="ECO:0000256" key="1">
    <source>
        <dbReference type="ARBA" id="ARBA00005960"/>
    </source>
</evidence>
<feature type="domain" description="Water stress and hypersensitive response" evidence="2">
    <location>
        <begin position="199"/>
        <end position="316"/>
    </location>
</feature>
<proteinExistence type="inferred from homology"/>
<dbReference type="InterPro" id="IPR004864">
    <property type="entry name" value="LEA_2"/>
</dbReference>
<keyword evidence="4" id="KW-1185">Reference proteome</keyword>
<organism evidence="3 4">
    <name type="scientific">Chara braunii</name>
    <name type="common">Braun's stonewort</name>
    <dbReference type="NCBI Taxonomy" id="69332"/>
    <lineage>
        <taxon>Eukaryota</taxon>
        <taxon>Viridiplantae</taxon>
        <taxon>Streptophyta</taxon>
        <taxon>Charophyceae</taxon>
        <taxon>Charales</taxon>
        <taxon>Characeae</taxon>
        <taxon>Chara</taxon>
    </lineage>
</organism>
<dbReference type="InterPro" id="IPR045043">
    <property type="entry name" value="Lea14-like"/>
</dbReference>
<dbReference type="InterPro" id="IPR013990">
    <property type="entry name" value="WHy-dom"/>
</dbReference>
<gene>
    <name evidence="3" type="ORF">CBR_g55417</name>
</gene>
<dbReference type="Gramene" id="GBG66074">
    <property type="protein sequence ID" value="GBG66074"/>
    <property type="gene ID" value="CBR_g55417"/>
</dbReference>
<sequence>MSALCAKVSAAVLVAVIAVGVVVIFQADDLGAKLLKWKLKEKVLGDGLSESAAGVGNVLKKVGSALSFGKPSADLHGLRISELSTTEAKLIFQVKVTNPNPIVIPLTDVVYKVVINDREFVKGSIPDAGTLGMHDSKIVDIGVHVVFKDVTDTFSDLKPGSVVRYLMSATFLVDLPVIGRIEIPIDHDGDFPIPAIPDVDLDELDWVDLSFTETKAVAYVKLENLNAFTMNIKSFDYRLYLTDDLISEGKMEKPIGVEEKGVTRLTIPFTFRPKDLGRAVWDIVSGAESGYRLEGTVSVESRFGAIKLPFRKGGSTIFKKFKASLD</sequence>
<evidence type="ECO:0000313" key="4">
    <source>
        <dbReference type="Proteomes" id="UP000265515"/>
    </source>
</evidence>
<dbReference type="Pfam" id="PF03168">
    <property type="entry name" value="LEA_2"/>
    <property type="match status" value="2"/>
</dbReference>
<dbReference type="AlphaFoldDB" id="A0A388K7P4"/>
<dbReference type="OrthoDB" id="1883584at2759"/>
<dbReference type="OMA" id="KIEEMHF"/>
<dbReference type="SMART" id="SM00769">
    <property type="entry name" value="WHy"/>
    <property type="match status" value="2"/>
</dbReference>
<dbReference type="GO" id="GO:0009269">
    <property type="term" value="P:response to desiccation"/>
    <property type="evidence" value="ECO:0007669"/>
    <property type="project" value="InterPro"/>
</dbReference>